<dbReference type="SMART" id="SM00487">
    <property type="entry name" value="DEXDc"/>
    <property type="match status" value="1"/>
</dbReference>
<feature type="domain" description="Helicase C-terminal" evidence="10">
    <location>
        <begin position="296"/>
        <end position="468"/>
    </location>
</feature>
<dbReference type="SMART" id="SM00382">
    <property type="entry name" value="AAA"/>
    <property type="match status" value="1"/>
</dbReference>
<dbReference type="InterPro" id="IPR014001">
    <property type="entry name" value="Helicase_ATP-bd"/>
</dbReference>
<feature type="compositionally biased region" description="Basic and acidic residues" evidence="8">
    <location>
        <begin position="1295"/>
        <end position="1306"/>
    </location>
</feature>
<feature type="region of interest" description="Disordered" evidence="8">
    <location>
        <begin position="1126"/>
        <end position="1392"/>
    </location>
</feature>
<dbReference type="CDD" id="cd17989">
    <property type="entry name" value="DEXHc_HrpA"/>
    <property type="match status" value="1"/>
</dbReference>
<dbReference type="InterPro" id="IPR024590">
    <property type="entry name" value="HrpA_C"/>
</dbReference>
<dbReference type="PROSITE" id="PS51192">
    <property type="entry name" value="HELICASE_ATP_BIND_1"/>
    <property type="match status" value="1"/>
</dbReference>
<keyword evidence="6" id="KW-0067">ATP-binding</keyword>
<accession>A0A562IEQ9</accession>
<feature type="compositionally biased region" description="Low complexity" evidence="8">
    <location>
        <begin position="1235"/>
        <end position="1257"/>
    </location>
</feature>
<dbReference type="Pfam" id="PF00271">
    <property type="entry name" value="Helicase_C"/>
    <property type="match status" value="1"/>
</dbReference>
<comment type="caution">
    <text evidence="11">The sequence shown here is derived from an EMBL/GenBank/DDBJ whole genome shotgun (WGS) entry which is preliminary data.</text>
</comment>
<dbReference type="PROSITE" id="PS51194">
    <property type="entry name" value="HELICASE_CTER"/>
    <property type="match status" value="1"/>
</dbReference>
<keyword evidence="4" id="KW-0378">Hydrolase</keyword>
<protein>
    <recommendedName>
        <fullName evidence="2">RNA helicase</fullName>
        <ecNumber evidence="2">3.6.4.13</ecNumber>
    </recommendedName>
</protein>
<dbReference type="NCBIfam" id="NF008348">
    <property type="entry name" value="PRK11131.1"/>
    <property type="match status" value="1"/>
</dbReference>
<dbReference type="EC" id="3.6.4.13" evidence="2"/>
<dbReference type="Pfam" id="PF00270">
    <property type="entry name" value="DEAD"/>
    <property type="match status" value="1"/>
</dbReference>
<dbReference type="InterPro" id="IPR001650">
    <property type="entry name" value="Helicase_C-like"/>
</dbReference>
<dbReference type="EMBL" id="VLKE01000001">
    <property type="protein sequence ID" value="TWH69318.1"/>
    <property type="molecule type" value="Genomic_DNA"/>
</dbReference>
<evidence type="ECO:0000313" key="12">
    <source>
        <dbReference type="Proteomes" id="UP000319825"/>
    </source>
</evidence>
<dbReference type="InterPro" id="IPR010222">
    <property type="entry name" value="RNA_helicase_HrpA"/>
</dbReference>
<reference evidence="11 12" key="1">
    <citation type="submission" date="2019-07" db="EMBL/GenBank/DDBJ databases">
        <title>R&amp;d 2014.</title>
        <authorList>
            <person name="Klenk H.-P."/>
        </authorList>
    </citation>
    <scope>NUCLEOTIDE SEQUENCE [LARGE SCALE GENOMIC DNA]</scope>
    <source>
        <strain evidence="11 12">DSM 43868</strain>
    </source>
</reference>
<feature type="compositionally biased region" description="Basic residues" evidence="8">
    <location>
        <begin position="1161"/>
        <end position="1176"/>
    </location>
</feature>
<dbReference type="FunFam" id="3.40.50.300:FF:000575">
    <property type="entry name" value="ATP-dependent helicase hrpA"/>
    <property type="match status" value="1"/>
</dbReference>
<dbReference type="CDD" id="cd18791">
    <property type="entry name" value="SF2_C_RHA"/>
    <property type="match status" value="1"/>
</dbReference>
<dbReference type="FunFam" id="1.20.120.1080:FF:000005">
    <property type="entry name" value="ATP-dependent helicase HrpA"/>
    <property type="match status" value="1"/>
</dbReference>
<comment type="similarity">
    <text evidence="1">Belongs to the DEAD box helicase family. DEAH subfamily.</text>
</comment>
<dbReference type="Gene3D" id="3.40.50.300">
    <property type="entry name" value="P-loop containing nucleotide triphosphate hydrolases"/>
    <property type="match status" value="2"/>
</dbReference>
<dbReference type="InterPro" id="IPR011545">
    <property type="entry name" value="DEAD/DEAH_box_helicase_dom"/>
</dbReference>
<dbReference type="Gene3D" id="1.20.120.1080">
    <property type="match status" value="1"/>
</dbReference>
<comment type="catalytic activity">
    <reaction evidence="7">
        <text>ATP + H2O = ADP + phosphate + H(+)</text>
        <dbReference type="Rhea" id="RHEA:13065"/>
        <dbReference type="ChEBI" id="CHEBI:15377"/>
        <dbReference type="ChEBI" id="CHEBI:15378"/>
        <dbReference type="ChEBI" id="CHEBI:30616"/>
        <dbReference type="ChEBI" id="CHEBI:43474"/>
        <dbReference type="ChEBI" id="CHEBI:456216"/>
        <dbReference type="EC" id="3.6.4.13"/>
    </reaction>
</comment>
<sequence>MQNPATPAAPDTVRELHRRLPALMFRDQRRLQRRLDGVRRLRDPQRREAALAEIAADVARGEQRLAERRAAVPRITYPVGLPVSERKDDIAAAIRAHQVVIVAGETGSGKTTQLPKICLELGRGVHGLIGHTQPRRLAARTVADRIAEELGTELGDVVGYKVRFTDQVGDRSLVKLMTDGILLAELQTDRMLRQYDTLIIDEAHERSLNIDFILGYLRQLLPRRPDLKVIITSATIETERFARHFADAAGEPAPIVEVSGRTYPVEVRYRPLVEVVEVVEAEDDGDEENVRDQIQAIGDAVEELAAEGPGDILVFLSGEREIRDTADALGRLAERKPALRGTEILPLYARLSAAEQHRVFAPHAGRRVVLATNVAETSLTVPGIKYVVDPGTARISRYSSRLKVQRLPIEPVSQASANQRKGRCGRTSDGICIRLYDEQDFLSRPEFTDPEVLRTNLASVILQMTSIGLGDVAAFPFIDPPDRRNIADGVNLLHELGALDPAETDPAKRLTPLGRRLAQLPVDPRLARMVVEGEANGCATEVMVIAAALSIQDPRERPAEKQAQADQAHARFTDKESDFVALLNLWRYLREQQRALSSSAFRRMCRAEYLNYLRVREWQDIVSQLRQVLRTSEQADGRRGGADLPEEIDTPRVHQSLLAGLLSHIGLKDAQKHEYLGARGAKFALFPGSALFKKPPRWVMSAELVETSRLWGRVNGRIEPEWVEPLAQHLVKRSYSEPHWEKKQAAVMAYEKVTLYGVPIVTSRRVNFGRIDPALSRELFIRHALVEGDWSTHHQFWRDNRKLLADVEELESRARRRDILVDDETIFQFYDERIPADVVSGRHFDAWWKKARRERPDLLTFTRELLVNAGRGGVDGADYPDEWSADGVTLPLTYTFDPGTPTDGVTVDIPLPLLNQVPAESFDWQVPGLREELVVALIRSLPKAIRRNFVPVPDYARAALAAMPAGQEPLLDALTRQLRRMTGVTVPRDAWDVDRLPPHLRVTFRVTDEENKPVAEGKDLPALQRQLRQEVRQVVAAAAPDVARSGLTEWSIGALPRSLEQVRAGYAVTAYPALVDEGATVGVKVFDTEAEQAAAHWAGTRRLLRLALPSPAKFLQGRLSNEAKLALSRNPHGGVQQLISDATGRRSTGSSPTPGPGLGRRGLRRAARGRPRRPGGHRGGGDGPGPPGAHRRVRGRAAARPHPEPGDRERPGRHPGAAVRPGARRVRHRGRVRAPARPAALPDGDRAAAGPAARQPAAGPPAAGPDRGRPAGVRRHARRAAAEPPPLGGGPADPLDDRGAAGERVRPGAGHSVPGFGAADLPGDGRRRGMNPGRPAPACARAADGGGPAGGRGSVHRGGHPATGRQAPDRVGTRGAGAGLRTGVRPPGSVLPVPVEDLGQPVGEPDPRLEAELVLDLGVVEGVPLVLHLAVGDVPDPVPARAGHQQDPLGQRPVGQLDVAADVVDLTGASLGQHQRDRPAVVVDVQPLADRAAVAVQGDVAAGEQAGDEARDDLLDVLVRPVVVGAAGDRHVDVVRAPVGADHAVAGRLRRRVRGVGLQQAALRPRAVGDRPVHLVGGDVHHPAHARAGAGGQQVVRAHHVRLEERRRVVDRPVHVGLGREVHDRVVPGDEVREQFAVADVAVHEGQPGVAGGQVVPVAGVGQLVDHRDLTVLEPDVPPVQQAPGEVRPDEAGTAGNQDPHMVASLPREARIDSSTRRRRVVRPLTGRPRPPERRRHCEQWAFCPRARLHHKGQIGARMTILPG</sequence>
<dbReference type="InterPro" id="IPR003593">
    <property type="entry name" value="AAA+_ATPase"/>
</dbReference>
<dbReference type="Pfam" id="PF11898">
    <property type="entry name" value="DUF3418"/>
    <property type="match status" value="1"/>
</dbReference>
<gene>
    <name evidence="11" type="ORF">JD77_04327</name>
</gene>
<evidence type="ECO:0000256" key="6">
    <source>
        <dbReference type="ARBA" id="ARBA00022840"/>
    </source>
</evidence>
<dbReference type="SMART" id="SM00847">
    <property type="entry name" value="HA2"/>
    <property type="match status" value="1"/>
</dbReference>
<dbReference type="InterPro" id="IPR007502">
    <property type="entry name" value="Helicase-assoc_dom"/>
</dbReference>
<evidence type="ECO:0000256" key="7">
    <source>
        <dbReference type="ARBA" id="ARBA00047984"/>
    </source>
</evidence>
<evidence type="ECO:0000256" key="1">
    <source>
        <dbReference type="ARBA" id="ARBA00008792"/>
    </source>
</evidence>
<dbReference type="Proteomes" id="UP000319825">
    <property type="component" value="Unassembled WGS sequence"/>
</dbReference>
<feature type="compositionally biased region" description="Basic residues" evidence="8">
    <location>
        <begin position="1189"/>
        <end position="1199"/>
    </location>
</feature>
<keyword evidence="3" id="KW-0547">Nucleotide-binding</keyword>
<dbReference type="SMART" id="SM00490">
    <property type="entry name" value="HELICc"/>
    <property type="match status" value="1"/>
</dbReference>
<dbReference type="GO" id="GO:0005524">
    <property type="term" value="F:ATP binding"/>
    <property type="evidence" value="ECO:0007669"/>
    <property type="project" value="UniProtKB-KW"/>
</dbReference>
<dbReference type="FunFam" id="3.40.50.300:FF:000439">
    <property type="entry name" value="ATP-dependent RNA helicase HrpA"/>
    <property type="match status" value="1"/>
</dbReference>
<evidence type="ECO:0000313" key="11">
    <source>
        <dbReference type="EMBL" id="TWH69318.1"/>
    </source>
</evidence>
<dbReference type="Pfam" id="PF21010">
    <property type="entry name" value="HA2_C"/>
    <property type="match status" value="1"/>
</dbReference>
<dbReference type="Pfam" id="PF07717">
    <property type="entry name" value="OB_NTP_bind"/>
    <property type="match status" value="1"/>
</dbReference>
<dbReference type="NCBIfam" id="TIGR01967">
    <property type="entry name" value="DEAH_box_HrpA"/>
    <property type="match status" value="1"/>
</dbReference>
<dbReference type="GO" id="GO:0003723">
    <property type="term" value="F:RNA binding"/>
    <property type="evidence" value="ECO:0007669"/>
    <property type="project" value="TreeGrafter"/>
</dbReference>
<evidence type="ECO:0000259" key="10">
    <source>
        <dbReference type="PROSITE" id="PS51194"/>
    </source>
</evidence>
<dbReference type="SUPFAM" id="SSF52540">
    <property type="entry name" value="P-loop containing nucleoside triphosphate hydrolases"/>
    <property type="match status" value="1"/>
</dbReference>
<evidence type="ECO:0000256" key="2">
    <source>
        <dbReference type="ARBA" id="ARBA00012552"/>
    </source>
</evidence>
<feature type="region of interest" description="Disordered" evidence="8">
    <location>
        <begin position="1676"/>
        <end position="1701"/>
    </location>
</feature>
<dbReference type="GO" id="GO:0003724">
    <property type="term" value="F:RNA helicase activity"/>
    <property type="evidence" value="ECO:0007669"/>
    <property type="project" value="UniProtKB-EC"/>
</dbReference>
<evidence type="ECO:0000256" key="8">
    <source>
        <dbReference type="SAM" id="MobiDB-lite"/>
    </source>
</evidence>
<proteinExistence type="inferred from homology"/>
<evidence type="ECO:0000256" key="5">
    <source>
        <dbReference type="ARBA" id="ARBA00022806"/>
    </source>
</evidence>
<feature type="compositionally biased region" description="Low complexity" evidence="8">
    <location>
        <begin position="1332"/>
        <end position="1343"/>
    </location>
</feature>
<dbReference type="InterPro" id="IPR011709">
    <property type="entry name" value="DEAD-box_helicase_OB_fold"/>
</dbReference>
<dbReference type="GO" id="GO:0016787">
    <property type="term" value="F:hydrolase activity"/>
    <property type="evidence" value="ECO:0007669"/>
    <property type="project" value="UniProtKB-KW"/>
</dbReference>
<dbReference type="Pfam" id="PF04408">
    <property type="entry name" value="WHD_HA2"/>
    <property type="match status" value="1"/>
</dbReference>
<evidence type="ECO:0000256" key="4">
    <source>
        <dbReference type="ARBA" id="ARBA00022801"/>
    </source>
</evidence>
<feature type="domain" description="Helicase ATP-binding" evidence="9">
    <location>
        <begin position="91"/>
        <end position="254"/>
    </location>
</feature>
<evidence type="ECO:0000259" key="9">
    <source>
        <dbReference type="PROSITE" id="PS51192"/>
    </source>
</evidence>
<dbReference type="PANTHER" id="PTHR18934">
    <property type="entry name" value="ATP-DEPENDENT RNA HELICASE"/>
    <property type="match status" value="1"/>
</dbReference>
<feature type="compositionally biased region" description="Basic and acidic residues" evidence="8">
    <location>
        <begin position="1201"/>
        <end position="1212"/>
    </location>
</feature>
<evidence type="ECO:0000256" key="3">
    <source>
        <dbReference type="ARBA" id="ARBA00022741"/>
    </source>
</evidence>
<name>A0A562IEQ9_MICOL</name>
<feature type="compositionally biased region" description="Gly residues" evidence="8">
    <location>
        <begin position="1344"/>
        <end position="1353"/>
    </location>
</feature>
<dbReference type="InterPro" id="IPR048333">
    <property type="entry name" value="HA2_WH"/>
</dbReference>
<keyword evidence="12" id="KW-1185">Reference proteome</keyword>
<organism evidence="11 12">
    <name type="scientific">Micromonospora olivasterospora</name>
    <dbReference type="NCBI Taxonomy" id="1880"/>
    <lineage>
        <taxon>Bacteria</taxon>
        <taxon>Bacillati</taxon>
        <taxon>Actinomycetota</taxon>
        <taxon>Actinomycetes</taxon>
        <taxon>Micromonosporales</taxon>
        <taxon>Micromonosporaceae</taxon>
        <taxon>Micromonospora</taxon>
    </lineage>
</organism>
<keyword evidence="5 11" id="KW-0347">Helicase</keyword>
<feature type="compositionally biased region" description="Basic residues" evidence="8">
    <location>
        <begin position="1222"/>
        <end position="1234"/>
    </location>
</feature>
<dbReference type="InterPro" id="IPR027417">
    <property type="entry name" value="P-loop_NTPase"/>
</dbReference>
<dbReference type="PANTHER" id="PTHR18934:SF99">
    <property type="entry name" value="ATP-DEPENDENT RNA HELICASE DHX37-RELATED"/>
    <property type="match status" value="1"/>
</dbReference>